<dbReference type="RefSeq" id="WP_113744070.1">
    <property type="nucleotide sequence ID" value="NZ_UAPU01000007.1"/>
</dbReference>
<dbReference type="Proteomes" id="UP000250086">
    <property type="component" value="Unassembled WGS sequence"/>
</dbReference>
<name>A0A2X0WWR1_9GAMM</name>
<evidence type="ECO:0000313" key="2">
    <source>
        <dbReference type="Proteomes" id="UP000250086"/>
    </source>
</evidence>
<proteinExistence type="predicted"/>
<sequence>MINVNSVGSTAATVAVGNAAQSSALDAVETKDRVNHSTVVDIQGRNLDVSSSAGIKVSKDSAASMAKDIASLLGSRGMGVQANLNGFDAARLLAD</sequence>
<keyword evidence="2" id="KW-1185">Reference proteome</keyword>
<reference evidence="1 2" key="1">
    <citation type="submission" date="2018-06" db="EMBL/GenBank/DDBJ databases">
        <authorList>
            <consortium name="Pathogen Informatics"/>
            <person name="Doyle S."/>
        </authorList>
    </citation>
    <scope>NUCLEOTIDE SEQUENCE [LARGE SCALE GENOMIC DNA]</scope>
    <source>
        <strain evidence="1 2">NCTC13093</strain>
    </source>
</reference>
<dbReference type="AlphaFoldDB" id="A0A2X0WWR1"/>
<gene>
    <name evidence="1" type="ORF">NCTC13093_01342</name>
</gene>
<protein>
    <submittedName>
        <fullName evidence="1">Uncharacterized protein</fullName>
    </submittedName>
</protein>
<evidence type="ECO:0000313" key="1">
    <source>
        <dbReference type="EMBL" id="SPT69951.1"/>
    </source>
</evidence>
<organism evidence="1 2">
    <name type="scientific">Anaerobiospirillum thomasii</name>
    <dbReference type="NCBI Taxonomy" id="179995"/>
    <lineage>
        <taxon>Bacteria</taxon>
        <taxon>Pseudomonadati</taxon>
        <taxon>Pseudomonadota</taxon>
        <taxon>Gammaproteobacteria</taxon>
        <taxon>Aeromonadales</taxon>
        <taxon>Succinivibrionaceae</taxon>
        <taxon>Anaerobiospirillum</taxon>
    </lineage>
</organism>
<dbReference type="EMBL" id="UAPV01000001">
    <property type="protein sequence ID" value="SPT69951.1"/>
    <property type="molecule type" value="Genomic_DNA"/>
</dbReference>
<accession>A0A2X0WWR1</accession>